<organism evidence="9 10">
    <name type="scientific">Jiella mangrovi</name>
    <dbReference type="NCBI Taxonomy" id="2821407"/>
    <lineage>
        <taxon>Bacteria</taxon>
        <taxon>Pseudomonadati</taxon>
        <taxon>Pseudomonadota</taxon>
        <taxon>Alphaproteobacteria</taxon>
        <taxon>Hyphomicrobiales</taxon>
        <taxon>Aurantimonadaceae</taxon>
        <taxon>Jiella</taxon>
    </lineage>
</organism>
<feature type="region of interest" description="Disordered" evidence="7">
    <location>
        <begin position="1"/>
        <end position="21"/>
    </location>
</feature>
<dbReference type="InterPro" id="IPR017871">
    <property type="entry name" value="ABC_transporter-like_CS"/>
</dbReference>
<gene>
    <name evidence="9" type="ORF">J6595_17610</name>
</gene>
<evidence type="ECO:0000313" key="10">
    <source>
        <dbReference type="Proteomes" id="UP000678276"/>
    </source>
</evidence>
<keyword evidence="4" id="KW-0677">Repeat</keyword>
<dbReference type="InterPro" id="IPR050107">
    <property type="entry name" value="ABC_carbohydrate_import_ATPase"/>
</dbReference>
<keyword evidence="6 9" id="KW-0067">ATP-binding</keyword>
<dbReference type="PROSITE" id="PS00211">
    <property type="entry name" value="ABC_TRANSPORTER_1"/>
    <property type="match status" value="1"/>
</dbReference>
<keyword evidence="3" id="KW-0762">Sugar transport</keyword>
<evidence type="ECO:0000256" key="3">
    <source>
        <dbReference type="ARBA" id="ARBA00022597"/>
    </source>
</evidence>
<evidence type="ECO:0000256" key="2">
    <source>
        <dbReference type="ARBA" id="ARBA00022448"/>
    </source>
</evidence>
<dbReference type="PROSITE" id="PS50893">
    <property type="entry name" value="ABC_TRANSPORTER_2"/>
    <property type="match status" value="1"/>
</dbReference>
<dbReference type="SMART" id="SM00382">
    <property type="entry name" value="AAA"/>
    <property type="match status" value="2"/>
</dbReference>
<keyword evidence="2" id="KW-0813">Transport</keyword>
<dbReference type="Pfam" id="PF00005">
    <property type="entry name" value="ABC_tran"/>
    <property type="match status" value="2"/>
</dbReference>
<evidence type="ECO:0000256" key="6">
    <source>
        <dbReference type="ARBA" id="ARBA00022840"/>
    </source>
</evidence>
<evidence type="ECO:0000256" key="5">
    <source>
        <dbReference type="ARBA" id="ARBA00022741"/>
    </source>
</evidence>
<dbReference type="InterPro" id="IPR003593">
    <property type="entry name" value="AAA+_ATPase"/>
</dbReference>
<dbReference type="SUPFAM" id="SSF52540">
    <property type="entry name" value="P-loop containing nucleoside triphosphate hydrolases"/>
    <property type="match status" value="2"/>
</dbReference>
<evidence type="ECO:0000313" key="9">
    <source>
        <dbReference type="EMBL" id="MBP0617408.1"/>
    </source>
</evidence>
<dbReference type="RefSeq" id="WP_209596169.1">
    <property type="nucleotide sequence ID" value="NZ_JAGJCF010000016.1"/>
</dbReference>
<dbReference type="Gene3D" id="3.40.50.300">
    <property type="entry name" value="P-loop containing nucleotide triphosphate hydrolases"/>
    <property type="match status" value="2"/>
</dbReference>
<feature type="domain" description="ABC transporter" evidence="8">
    <location>
        <begin position="27"/>
        <end position="532"/>
    </location>
</feature>
<evidence type="ECO:0000256" key="7">
    <source>
        <dbReference type="SAM" id="MobiDB-lite"/>
    </source>
</evidence>
<dbReference type="InterPro" id="IPR027417">
    <property type="entry name" value="P-loop_NTPase"/>
</dbReference>
<accession>A0ABS4BL08</accession>
<dbReference type="CDD" id="cd03215">
    <property type="entry name" value="ABC_Carb_Monos_II"/>
    <property type="match status" value="1"/>
</dbReference>
<evidence type="ECO:0000256" key="1">
    <source>
        <dbReference type="ARBA" id="ARBA00005417"/>
    </source>
</evidence>
<dbReference type="GO" id="GO:0005524">
    <property type="term" value="F:ATP binding"/>
    <property type="evidence" value="ECO:0007669"/>
    <property type="project" value="UniProtKB-KW"/>
</dbReference>
<proteinExistence type="inferred from homology"/>
<keyword evidence="5" id="KW-0547">Nucleotide-binding</keyword>
<dbReference type="InterPro" id="IPR003439">
    <property type="entry name" value="ABC_transporter-like_ATP-bd"/>
</dbReference>
<dbReference type="PANTHER" id="PTHR43790:SF9">
    <property type="entry name" value="GALACTOFURANOSE TRANSPORTER ATP-BINDING PROTEIN YTFR"/>
    <property type="match status" value="1"/>
</dbReference>
<dbReference type="Proteomes" id="UP000678276">
    <property type="component" value="Unassembled WGS sequence"/>
</dbReference>
<evidence type="ECO:0000256" key="4">
    <source>
        <dbReference type="ARBA" id="ARBA00022737"/>
    </source>
</evidence>
<sequence length="549" mass="58454">MSFGDGEGALTARSEGSASRTGLPPVLRLRNVAKTFGGAVALGGVSLDVAAGEVHGLLGKNGSGKSTLVKILAGFHAPDPGSSMEVDGQPVALPLKPGDFRRLGMSFVHQNLGLIPSLTVLENLRLSALTSPGRAWIDWKAERSAAREALETFGLRLDILERVDRLSPVNRALLAIVRAFEDIRSGLEGSGRPGLVLLDEPTPFLPREGVEKLFGLVRSISDRGSSVVFISHDIDEVMAITDRVTVLRDGHVAGSLVTKDASHDAVVQLIVGRELARSAPARTARKVERPVRAVIEGVEGPRLAPCSVTIAQGEILGLTGLIGSGYEELAYLVFGATRAAGGTLALDGAEPLELPAMTPRRAIDRGLALLPGDRQNASGVDSLSLLDNMFLPDVDRFFRRGLLDHRAMRQEAEALGKAFEVRPNDPIQKLSALSGGNAQKVLIARWMNRKPSLLLLDEPTQGVDVGTRQQIFAALRAAAADGMSVICASSDAEQLAEICDRVLIFARGRIVKELVGAEITKDRIAEATYASLDGMGALPPDERPEDEMQ</sequence>
<name>A0ABS4BL08_9HYPH</name>
<dbReference type="CDD" id="cd03216">
    <property type="entry name" value="ABC_Carb_Monos_I"/>
    <property type="match status" value="1"/>
</dbReference>
<dbReference type="EMBL" id="JAGJCF010000016">
    <property type="protein sequence ID" value="MBP0617408.1"/>
    <property type="molecule type" value="Genomic_DNA"/>
</dbReference>
<comment type="caution">
    <text evidence="9">The sequence shown here is derived from an EMBL/GenBank/DDBJ whole genome shotgun (WGS) entry which is preliminary data.</text>
</comment>
<keyword evidence="10" id="KW-1185">Reference proteome</keyword>
<comment type="similarity">
    <text evidence="1">Belongs to the ABC transporter superfamily.</text>
</comment>
<protein>
    <submittedName>
        <fullName evidence="9">Sugar ABC transporter ATP-binding protein</fullName>
    </submittedName>
</protein>
<evidence type="ECO:0000259" key="8">
    <source>
        <dbReference type="PROSITE" id="PS50893"/>
    </source>
</evidence>
<dbReference type="PANTHER" id="PTHR43790">
    <property type="entry name" value="CARBOHYDRATE TRANSPORT ATP-BINDING PROTEIN MG119-RELATED"/>
    <property type="match status" value="1"/>
</dbReference>
<reference evidence="9 10" key="1">
    <citation type="submission" date="2021-04" db="EMBL/GenBank/DDBJ databases">
        <title>Whole genome sequence of Jiella sp. KSK16Y-1.</title>
        <authorList>
            <person name="Tuo L."/>
        </authorList>
    </citation>
    <scope>NUCLEOTIDE SEQUENCE [LARGE SCALE GENOMIC DNA]</scope>
    <source>
        <strain evidence="9 10">KSK16Y-1</strain>
    </source>
</reference>